<dbReference type="Pfam" id="PF14113">
    <property type="entry name" value="Tae4"/>
    <property type="match status" value="1"/>
</dbReference>
<dbReference type="AlphaFoldDB" id="A0A0L1LPZ7"/>
<evidence type="ECO:0000313" key="2">
    <source>
        <dbReference type="Proteomes" id="UP000036955"/>
    </source>
</evidence>
<sequence>MAKPSFINLWKAYSDLLIKYPDAKPCEGPWANQCAIRMSITLNTELTIKVNKSTYIEPKCAHGHARGAESLANWLWKHHLGRPTILGGDAQERRKLMDKRGLIFFKDCFQQLGESSDGRTGDHIDLWNRGLTASRYDDPSYRSRAIWFWELL</sequence>
<comment type="caution">
    <text evidence="1">The sequence shown here is derived from an EMBL/GenBank/DDBJ whole genome shotgun (WGS) entry which is preliminary data.</text>
</comment>
<dbReference type="Gene3D" id="3.90.1720.80">
    <property type="match status" value="1"/>
</dbReference>
<evidence type="ECO:0000313" key="1">
    <source>
        <dbReference type="EMBL" id="KNH17954.1"/>
    </source>
</evidence>
<reference evidence="1 2" key="1">
    <citation type="submission" date="2015-06" db="EMBL/GenBank/DDBJ databases">
        <authorList>
            <person name="Hoefler B.C."/>
            <person name="Straight P.D."/>
        </authorList>
    </citation>
    <scope>NUCLEOTIDE SEQUENCE [LARGE SCALE GENOMIC DNA]</scope>
    <source>
        <strain evidence="1 2">Riq4</strain>
    </source>
</reference>
<dbReference type="OrthoDB" id="1262040at2"/>
<name>A0A0L1LPZ7_PSESX</name>
<proteinExistence type="predicted"/>
<accession>A0A0L1LPZ7</accession>
<dbReference type="InterPro" id="IPR025562">
    <property type="entry name" value="Tae4"/>
</dbReference>
<dbReference type="EMBL" id="LFQK01000073">
    <property type="protein sequence ID" value="KNH17954.1"/>
    <property type="molecule type" value="Genomic_DNA"/>
</dbReference>
<gene>
    <name evidence="1" type="ORF">ACS77_27670</name>
</gene>
<dbReference type="PATRIC" id="fig|317.197.peg.5710"/>
<dbReference type="Proteomes" id="UP000036955">
    <property type="component" value="Unassembled WGS sequence"/>
</dbReference>
<organism evidence="1 2">
    <name type="scientific">Pseudomonas syringae</name>
    <dbReference type="NCBI Taxonomy" id="317"/>
    <lineage>
        <taxon>Bacteria</taxon>
        <taxon>Pseudomonadati</taxon>
        <taxon>Pseudomonadota</taxon>
        <taxon>Gammaproteobacteria</taxon>
        <taxon>Pseudomonadales</taxon>
        <taxon>Pseudomonadaceae</taxon>
        <taxon>Pseudomonas</taxon>
    </lineage>
</organism>
<protein>
    <recommendedName>
        <fullName evidence="3">Type VI secretion system (T6SS) effector Tae4 (Amidase)</fullName>
    </recommendedName>
</protein>
<evidence type="ECO:0008006" key="3">
    <source>
        <dbReference type="Google" id="ProtNLM"/>
    </source>
</evidence>